<evidence type="ECO:0000313" key="1">
    <source>
        <dbReference type="EMBL" id="KPN79523.1"/>
    </source>
</evidence>
<dbReference type="SUPFAM" id="SSF52540">
    <property type="entry name" value="P-loop containing nucleoside triphosphate hydrolases"/>
    <property type="match status" value="1"/>
</dbReference>
<dbReference type="AlphaFoldDB" id="A0A0P7LRP6"/>
<dbReference type="EMBL" id="JXDF01000030">
    <property type="protein sequence ID" value="KPN79523.1"/>
    <property type="molecule type" value="Genomic_DNA"/>
</dbReference>
<dbReference type="PATRIC" id="fig|148814.13.peg.1297"/>
<sequence length="1168" mass="136353">MINGINKIEQSIKEMEGGQFQKFCDRYLYEKNNWNLKENFCDPGSMQGTNKTTAGTPDSYVMDGNGKYILVMYGTRLDAIKKLENDIQDAKDKSKISINCISKIICCYGGNNVPAYKQEELKRIADPCDLELISSTSMAYDILQNYYQIAVDFCGFEEGTDQIFGLQDFISIHDKSELNAPISNPYIEHDDQLGKIQESIEYNDITIITGKPGVGKTKSSVEIIKYLQQNMENNCILIKSNSTNVTNNLKLYLSTKRNNYIFIDDINEIEDLKHLLSLLHSEMYNIKILCTIRDYIISDLKNDISQYNYKVINLEAPNSNTLKKILVEGSFLRYENQISDNDLRKIQNNPRHSIICALAINKGIALSNNFKNILTSYYESIIKDINKSNSILDTLFLISVFNKLDLKSEHFIKAIGYIGQKELEFNDNLSYLEKNELCDVYKRRIASVSDQSLRDYVLYVYLFKKNNLLETTFIDLIGNETIVIAINNALSFISDINDLNKLEIDISNIYKKIKSRLDIPQKLNFISKYGSLIPDEAYDTIIDIFTSLNDKDDDNNYYSYYFFEIAREILNSSIRENYIRGILLLIFKLMKFNNDLIENSVNFIVQNLGADLNKEDIFLDPKRCIEEIKACFDKDNSNFIEFVIHLCDKLLDKHITNITFNGKRDICVRNWTLPSDERFTNFISLVFSLLVKVPNCSEIDSFIVRNFRKNLNAKDTISEQILLESLKMCNLNSDYKKLMSVDYFFAHNDGSCSPTQINEFDDFQLGYAMLSYYLKGSIKNAAYDKLKIDVLPGYLMKYDSYSKILKNSNFICNINRLIAFFDDKEKKLFISEIMKNDINNYNFYFVNILACEYGIKDFLKDFSDELFKHPVHYYNVICSNQTIENGFVADIKDVIHCMNDEQMKFVRLNIFINRVQENTQIIQEIISRSLKVDAYEIIYDLDVDLFKNIFKNISNKSDLIDICIKCMTKTLCGLEYGIAKFLIDNEYFISSLLEKTYRDDLLINYFNDYSNLLINLWDSEYFKEYLSKFLDDDSDCFQIHRSFWSSFFGAINAKSKDWLLKKLNRSNDICCIKNIMNLVNYYFNYEDSIPFFEIIKDKKISLKEIYPLHKEFGWSGSLIPVLETQKNFIDKLQDVFYGDLDNYIYLNKIHKNLEDRIHQEEIKDYVDK</sequence>
<dbReference type="Proteomes" id="UP000050269">
    <property type="component" value="Unassembled WGS sequence"/>
</dbReference>
<protein>
    <submittedName>
        <fullName evidence="1">Uncharacterized protein</fullName>
    </submittedName>
</protein>
<reference evidence="1 2" key="1">
    <citation type="journal article" date="2015" name="Genome Biol. Evol.">
        <title>Functionally Structured Genomes in Lactobacillus kunkeei Colonizing the Honey Crop and Food Products of Honeybees and Stingless Bees.</title>
        <authorList>
            <person name="Tamarit D."/>
            <person name="Ellegaard K.M."/>
            <person name="Wikander J."/>
            <person name="Olofsson T."/>
            <person name="Vasquez A."/>
            <person name="Andersson S.G."/>
        </authorList>
    </citation>
    <scope>NUCLEOTIDE SEQUENCE [LARGE SCALE GENOMIC DNA]</scope>
    <source>
        <strain evidence="1 2">LMbo</strain>
    </source>
</reference>
<evidence type="ECO:0000313" key="2">
    <source>
        <dbReference type="Proteomes" id="UP000050269"/>
    </source>
</evidence>
<dbReference type="Gene3D" id="3.40.50.300">
    <property type="entry name" value="P-loop containing nucleotide triphosphate hydrolases"/>
    <property type="match status" value="1"/>
</dbReference>
<organism evidence="1 2">
    <name type="scientific">Apilactobacillus kunkeei</name>
    <dbReference type="NCBI Taxonomy" id="148814"/>
    <lineage>
        <taxon>Bacteria</taxon>
        <taxon>Bacillati</taxon>
        <taxon>Bacillota</taxon>
        <taxon>Bacilli</taxon>
        <taxon>Lactobacillales</taxon>
        <taxon>Lactobacillaceae</taxon>
        <taxon>Apilactobacillus</taxon>
    </lineage>
</organism>
<proteinExistence type="predicted"/>
<accession>A0A0P7LRP6</accession>
<comment type="caution">
    <text evidence="1">The sequence shown here is derived from an EMBL/GenBank/DDBJ whole genome shotgun (WGS) entry which is preliminary data.</text>
</comment>
<dbReference type="InterPro" id="IPR027417">
    <property type="entry name" value="P-loop_NTPase"/>
</dbReference>
<name>A0A0P7LRP6_9LACO</name>
<gene>
    <name evidence="1" type="ORF">RZ78_01610</name>
</gene>
<dbReference type="RefSeq" id="WP_054608535.1">
    <property type="nucleotide sequence ID" value="NZ_JXDF01000030.1"/>
</dbReference>